<dbReference type="GO" id="GO:0008709">
    <property type="term" value="F:cholate 7-alpha-dehydrogenase (NAD+) activity"/>
    <property type="evidence" value="ECO:0007669"/>
    <property type="project" value="UniProtKB-EC"/>
</dbReference>
<dbReference type="PRINTS" id="PR00081">
    <property type="entry name" value="GDHRDH"/>
</dbReference>
<comment type="similarity">
    <text evidence="1">Belongs to the short-chain dehydrogenases/reductases (SDR) family.</text>
</comment>
<dbReference type="EC" id="1.1.1.159" evidence="3"/>
<dbReference type="Proteomes" id="UP000094578">
    <property type="component" value="Unassembled WGS sequence"/>
</dbReference>
<name>A0A1E3L4K8_9BACL</name>
<dbReference type="EMBL" id="MDER01000045">
    <property type="protein sequence ID" value="ODP27900.1"/>
    <property type="molecule type" value="Genomic_DNA"/>
</dbReference>
<evidence type="ECO:0000256" key="2">
    <source>
        <dbReference type="ARBA" id="ARBA00023002"/>
    </source>
</evidence>
<dbReference type="PANTHER" id="PTHR42760">
    <property type="entry name" value="SHORT-CHAIN DEHYDROGENASES/REDUCTASES FAMILY MEMBER"/>
    <property type="match status" value="1"/>
</dbReference>
<keyword evidence="4" id="KW-1185">Reference proteome</keyword>
<dbReference type="InterPro" id="IPR020904">
    <property type="entry name" value="Sc_DH/Rdtase_CS"/>
</dbReference>
<dbReference type="Gene3D" id="3.40.50.720">
    <property type="entry name" value="NAD(P)-binding Rossmann-like Domain"/>
    <property type="match status" value="1"/>
</dbReference>
<accession>A0A1E3L4K8</accession>
<sequence length="257" mass="27465">MYLPSFSLSDKKAIVTGAGKGIGQALAIGLAQAGADVGLIARTGSDLEVTKQLIEKHSSRKAICIPADVTDREQMQSAFDRFELAFGAPDILVNNAGMNIRSKALDVTDSEWHTIVDTNLHSALIASQMAAHLMKEHGGGKIINIASVGGHTALRTGVVYGATKAGLIHMTKILAMEWAQYGIQVNGVGPWYFRTPLTETILADEQYMQDILDRTPMKRVGNLEEVVGPVVFLASEAAGYITGQTIMVDGGMSVFGF</sequence>
<dbReference type="InterPro" id="IPR002347">
    <property type="entry name" value="SDR_fam"/>
</dbReference>
<organism evidence="3 4">
    <name type="scientific">Paenibacillus nuruki</name>
    <dbReference type="NCBI Taxonomy" id="1886670"/>
    <lineage>
        <taxon>Bacteria</taxon>
        <taxon>Bacillati</taxon>
        <taxon>Bacillota</taxon>
        <taxon>Bacilli</taxon>
        <taxon>Bacillales</taxon>
        <taxon>Paenibacillaceae</taxon>
        <taxon>Paenibacillus</taxon>
    </lineage>
</organism>
<proteinExistence type="inferred from homology"/>
<comment type="caution">
    <text evidence="3">The sequence shown here is derived from an EMBL/GenBank/DDBJ whole genome shotgun (WGS) entry which is preliminary data.</text>
</comment>
<dbReference type="PATRIC" id="fig|1886670.3.peg.2764"/>
<reference evidence="3 4" key="1">
    <citation type="submission" date="2016-08" db="EMBL/GenBank/DDBJ databases">
        <title>Genome sequencing of Paenibacillus sp. TI45-13ar, isolated from Korean traditional nuruk.</title>
        <authorList>
            <person name="Kim S.-J."/>
        </authorList>
    </citation>
    <scope>NUCLEOTIDE SEQUENCE [LARGE SCALE GENOMIC DNA]</scope>
    <source>
        <strain evidence="3 4">TI45-13ar</strain>
    </source>
</reference>
<dbReference type="InterPro" id="IPR036291">
    <property type="entry name" value="NAD(P)-bd_dom_sf"/>
</dbReference>
<dbReference type="Pfam" id="PF13561">
    <property type="entry name" value="adh_short_C2"/>
    <property type="match status" value="1"/>
</dbReference>
<dbReference type="GO" id="GO:0006633">
    <property type="term" value="P:fatty acid biosynthetic process"/>
    <property type="evidence" value="ECO:0007669"/>
    <property type="project" value="TreeGrafter"/>
</dbReference>
<gene>
    <name evidence="3" type="primary">hdhA</name>
    <name evidence="3" type="ORF">PTI45_02719</name>
</gene>
<dbReference type="PROSITE" id="PS00061">
    <property type="entry name" value="ADH_SHORT"/>
    <property type="match status" value="1"/>
</dbReference>
<dbReference type="AlphaFoldDB" id="A0A1E3L4K8"/>
<dbReference type="GO" id="GO:0048038">
    <property type="term" value="F:quinone binding"/>
    <property type="evidence" value="ECO:0007669"/>
    <property type="project" value="TreeGrafter"/>
</dbReference>
<protein>
    <submittedName>
        <fullName evidence="3">7-alpha-hydroxysteroid dehydrogenase</fullName>
        <ecNumber evidence="3">1.1.1.159</ecNumber>
    </submittedName>
</protein>
<evidence type="ECO:0000313" key="3">
    <source>
        <dbReference type="EMBL" id="ODP27900.1"/>
    </source>
</evidence>
<evidence type="ECO:0000313" key="4">
    <source>
        <dbReference type="Proteomes" id="UP000094578"/>
    </source>
</evidence>
<dbReference type="FunFam" id="3.40.50.720:FF:000084">
    <property type="entry name" value="Short-chain dehydrogenase reductase"/>
    <property type="match status" value="1"/>
</dbReference>
<dbReference type="NCBIfam" id="NF005559">
    <property type="entry name" value="PRK07231.1"/>
    <property type="match status" value="1"/>
</dbReference>
<dbReference type="RefSeq" id="WP_069328128.1">
    <property type="nucleotide sequence ID" value="NZ_MDER01000045.1"/>
</dbReference>
<dbReference type="SUPFAM" id="SSF51735">
    <property type="entry name" value="NAD(P)-binding Rossmann-fold domains"/>
    <property type="match status" value="1"/>
</dbReference>
<evidence type="ECO:0000256" key="1">
    <source>
        <dbReference type="ARBA" id="ARBA00006484"/>
    </source>
</evidence>
<dbReference type="PANTHER" id="PTHR42760:SF133">
    <property type="entry name" value="3-OXOACYL-[ACYL-CARRIER-PROTEIN] REDUCTASE"/>
    <property type="match status" value="1"/>
</dbReference>
<keyword evidence="2 3" id="KW-0560">Oxidoreductase</keyword>
<dbReference type="STRING" id="1886670.PTI45_02719"/>
<dbReference type="GO" id="GO:0008206">
    <property type="term" value="P:bile acid metabolic process"/>
    <property type="evidence" value="ECO:0007669"/>
    <property type="project" value="UniProtKB-ARBA"/>
</dbReference>
<dbReference type="PRINTS" id="PR00080">
    <property type="entry name" value="SDRFAMILY"/>
</dbReference>